<sequence length="38" mass="4508">KPSGMGTCRLRRDLLFDVIGSTVRYPWTFRLPFHYFSS</sequence>
<organism evidence="1 2">
    <name type="scientific">Allacma fusca</name>
    <dbReference type="NCBI Taxonomy" id="39272"/>
    <lineage>
        <taxon>Eukaryota</taxon>
        <taxon>Metazoa</taxon>
        <taxon>Ecdysozoa</taxon>
        <taxon>Arthropoda</taxon>
        <taxon>Hexapoda</taxon>
        <taxon>Collembola</taxon>
        <taxon>Symphypleona</taxon>
        <taxon>Sminthuridae</taxon>
        <taxon>Allacma</taxon>
    </lineage>
</organism>
<feature type="non-terminal residue" evidence="1">
    <location>
        <position position="1"/>
    </location>
</feature>
<protein>
    <submittedName>
        <fullName evidence="1">Uncharacterized protein</fullName>
    </submittedName>
</protein>
<gene>
    <name evidence="1" type="ORF">AFUS01_LOCUS8808</name>
</gene>
<proteinExistence type="predicted"/>
<accession>A0A8J2K3W8</accession>
<dbReference type="EMBL" id="CAJVCH010061730">
    <property type="protein sequence ID" value="CAG7719484.1"/>
    <property type="molecule type" value="Genomic_DNA"/>
</dbReference>
<name>A0A8J2K3W8_9HEXA</name>
<dbReference type="Proteomes" id="UP000708208">
    <property type="component" value="Unassembled WGS sequence"/>
</dbReference>
<comment type="caution">
    <text evidence="1">The sequence shown here is derived from an EMBL/GenBank/DDBJ whole genome shotgun (WGS) entry which is preliminary data.</text>
</comment>
<keyword evidence="2" id="KW-1185">Reference proteome</keyword>
<evidence type="ECO:0000313" key="2">
    <source>
        <dbReference type="Proteomes" id="UP000708208"/>
    </source>
</evidence>
<dbReference type="AlphaFoldDB" id="A0A8J2K3W8"/>
<evidence type="ECO:0000313" key="1">
    <source>
        <dbReference type="EMBL" id="CAG7719484.1"/>
    </source>
</evidence>
<reference evidence="1" key="1">
    <citation type="submission" date="2021-06" db="EMBL/GenBank/DDBJ databases">
        <authorList>
            <person name="Hodson N. C."/>
            <person name="Mongue J. A."/>
            <person name="Jaron S. K."/>
        </authorList>
    </citation>
    <scope>NUCLEOTIDE SEQUENCE</scope>
</reference>